<reference evidence="2" key="1">
    <citation type="journal article" date="2020" name="Stud. Mycol.">
        <title>101 Dothideomycetes genomes: a test case for predicting lifestyles and emergence of pathogens.</title>
        <authorList>
            <person name="Haridas S."/>
            <person name="Albert R."/>
            <person name="Binder M."/>
            <person name="Bloem J."/>
            <person name="Labutti K."/>
            <person name="Salamov A."/>
            <person name="Andreopoulos B."/>
            <person name="Baker S."/>
            <person name="Barry K."/>
            <person name="Bills G."/>
            <person name="Bluhm B."/>
            <person name="Cannon C."/>
            <person name="Castanera R."/>
            <person name="Culley D."/>
            <person name="Daum C."/>
            <person name="Ezra D."/>
            <person name="Gonzalez J."/>
            <person name="Henrissat B."/>
            <person name="Kuo A."/>
            <person name="Liang C."/>
            <person name="Lipzen A."/>
            <person name="Lutzoni F."/>
            <person name="Magnuson J."/>
            <person name="Mondo S."/>
            <person name="Nolan M."/>
            <person name="Ohm R."/>
            <person name="Pangilinan J."/>
            <person name="Park H.-J."/>
            <person name="Ramirez L."/>
            <person name="Alfaro M."/>
            <person name="Sun H."/>
            <person name="Tritt A."/>
            <person name="Yoshinaga Y."/>
            <person name="Zwiers L.-H."/>
            <person name="Turgeon B."/>
            <person name="Goodwin S."/>
            <person name="Spatafora J."/>
            <person name="Crous P."/>
            <person name="Grigoriev I."/>
        </authorList>
    </citation>
    <scope>NUCLEOTIDE SEQUENCE</scope>
    <source>
        <strain evidence="2">CBS 473.64</strain>
    </source>
</reference>
<feature type="region of interest" description="Disordered" evidence="1">
    <location>
        <begin position="455"/>
        <end position="474"/>
    </location>
</feature>
<feature type="region of interest" description="Disordered" evidence="1">
    <location>
        <begin position="322"/>
        <end position="365"/>
    </location>
</feature>
<protein>
    <submittedName>
        <fullName evidence="2">Uncharacterized protein</fullName>
    </submittedName>
</protein>
<feature type="compositionally biased region" description="Polar residues" evidence="1">
    <location>
        <begin position="80"/>
        <end position="89"/>
    </location>
</feature>
<dbReference type="AlphaFoldDB" id="A0A6A6S964"/>
<feature type="region of interest" description="Disordered" evidence="1">
    <location>
        <begin position="80"/>
        <end position="105"/>
    </location>
</feature>
<feature type="region of interest" description="Disordered" evidence="1">
    <location>
        <begin position="213"/>
        <end position="239"/>
    </location>
</feature>
<organism evidence="2 3">
    <name type="scientific">Massarina eburnea CBS 473.64</name>
    <dbReference type="NCBI Taxonomy" id="1395130"/>
    <lineage>
        <taxon>Eukaryota</taxon>
        <taxon>Fungi</taxon>
        <taxon>Dikarya</taxon>
        <taxon>Ascomycota</taxon>
        <taxon>Pezizomycotina</taxon>
        <taxon>Dothideomycetes</taxon>
        <taxon>Pleosporomycetidae</taxon>
        <taxon>Pleosporales</taxon>
        <taxon>Massarineae</taxon>
        <taxon>Massarinaceae</taxon>
        <taxon>Massarina</taxon>
    </lineage>
</organism>
<proteinExistence type="predicted"/>
<dbReference type="Proteomes" id="UP000799753">
    <property type="component" value="Unassembled WGS sequence"/>
</dbReference>
<feature type="compositionally biased region" description="Polar residues" evidence="1">
    <location>
        <begin position="493"/>
        <end position="509"/>
    </location>
</feature>
<feature type="compositionally biased region" description="Acidic residues" evidence="1">
    <location>
        <begin position="339"/>
        <end position="355"/>
    </location>
</feature>
<feature type="region of interest" description="Disordered" evidence="1">
    <location>
        <begin position="486"/>
        <end position="551"/>
    </location>
</feature>
<sequence>MEAKWIYDHYSDANRDTWAPYLRQASTATAAMRISGLFNPHFMIGSDGWDVEFVPKTSFPNASKRFDMKQRLATIFNESIYTPPSSPDQSEGCKSPSLDDVSLHAPPPSPELMIPLSIPGDNEQLDQFSLNASSASSESTVSLNFIGKTKHLDQCLTCSILYPEKKVTFDDNPVVIEGYLDSYDSESDDSETDAKGRLKALLNVWEATLKKPKESLTQDGKAEDGKDGEENGSSVDKIDIATTTIPSGHVYIGDDWDVDKLQKLCNARGIETITRVWKEGDFESDEEDEDIDERQAYISSMYAIDQEELAFHDEHFALDEENRPVDDGQAVPSHLPSILEEEEEEEEEEGETDEPEVGRHGELTVEFEDDDWVMVELSEPTASNGEVADFCIVAVEQGPGQDEETGIRFDDDDCVMVDYPEDFESDDEFFDTQTMADESGSEGDGEMVGGFIDRGETVPANNGVEDRGMTGELGSREDGEMVVEFADEREPGVSNNDGISGSRTMTGEQGSEREEETAVEFANQAEPVASNDAKAASQTTGELGAGHVGEPVVENIDQPAVVSSAEITGLHTMAEDSVADQDGKRDESAGEIPQEAFSGLLDF</sequence>
<keyword evidence="3" id="KW-1185">Reference proteome</keyword>
<gene>
    <name evidence="2" type="ORF">P280DRAFT_515413</name>
</gene>
<dbReference type="EMBL" id="MU006780">
    <property type="protein sequence ID" value="KAF2642968.1"/>
    <property type="molecule type" value="Genomic_DNA"/>
</dbReference>
<name>A0A6A6S964_9PLEO</name>
<feature type="region of interest" description="Disordered" evidence="1">
    <location>
        <begin position="576"/>
        <end position="603"/>
    </location>
</feature>
<evidence type="ECO:0000313" key="3">
    <source>
        <dbReference type="Proteomes" id="UP000799753"/>
    </source>
</evidence>
<evidence type="ECO:0000313" key="2">
    <source>
        <dbReference type="EMBL" id="KAF2642968.1"/>
    </source>
</evidence>
<feature type="compositionally biased region" description="Basic and acidic residues" evidence="1">
    <location>
        <begin position="213"/>
        <end position="229"/>
    </location>
</feature>
<evidence type="ECO:0000256" key="1">
    <source>
        <dbReference type="SAM" id="MobiDB-lite"/>
    </source>
</evidence>
<feature type="compositionally biased region" description="Basic and acidic residues" evidence="1">
    <location>
        <begin position="464"/>
        <end position="474"/>
    </location>
</feature>
<accession>A0A6A6S964</accession>